<dbReference type="InterPro" id="IPR014016">
    <property type="entry name" value="UvrD-like_ATP-bd"/>
</dbReference>
<accession>A0A2A5WG87</accession>
<name>A0A2A5WG87_9GAMM</name>
<dbReference type="Gene3D" id="3.90.320.10">
    <property type="match status" value="1"/>
</dbReference>
<evidence type="ECO:0000256" key="2">
    <source>
        <dbReference type="ARBA" id="ARBA00022741"/>
    </source>
</evidence>
<keyword evidence="9" id="KW-0234">DNA repair</keyword>
<evidence type="ECO:0000256" key="9">
    <source>
        <dbReference type="ARBA" id="ARBA00023204"/>
    </source>
</evidence>
<evidence type="ECO:0000256" key="15">
    <source>
        <dbReference type="PROSITE-ProRule" id="PRU00560"/>
    </source>
</evidence>
<dbReference type="Pfam" id="PF12705">
    <property type="entry name" value="PDDEXK_1"/>
    <property type="match status" value="1"/>
</dbReference>
<comment type="catalytic activity">
    <reaction evidence="14">
        <text>ATP + H2O = ADP + phosphate + H(+)</text>
        <dbReference type="Rhea" id="RHEA:13065"/>
        <dbReference type="ChEBI" id="CHEBI:15377"/>
        <dbReference type="ChEBI" id="CHEBI:15378"/>
        <dbReference type="ChEBI" id="CHEBI:30616"/>
        <dbReference type="ChEBI" id="CHEBI:43474"/>
        <dbReference type="ChEBI" id="CHEBI:456216"/>
        <dbReference type="EC" id="5.6.2.4"/>
    </reaction>
</comment>
<keyword evidence="7 15" id="KW-0067">ATP-binding</keyword>
<evidence type="ECO:0000256" key="8">
    <source>
        <dbReference type="ARBA" id="ARBA00023125"/>
    </source>
</evidence>
<evidence type="ECO:0000313" key="19">
    <source>
        <dbReference type="Proteomes" id="UP000219329"/>
    </source>
</evidence>
<dbReference type="Gene3D" id="1.10.486.10">
    <property type="entry name" value="PCRA, domain 4"/>
    <property type="match status" value="1"/>
</dbReference>
<dbReference type="Pfam" id="PF13361">
    <property type="entry name" value="UvrD_C"/>
    <property type="match status" value="1"/>
</dbReference>
<dbReference type="InterPro" id="IPR000212">
    <property type="entry name" value="DNA_helicase_UvrD/REP"/>
</dbReference>
<dbReference type="GO" id="GO:0033202">
    <property type="term" value="C:DNA helicase complex"/>
    <property type="evidence" value="ECO:0007669"/>
    <property type="project" value="TreeGrafter"/>
</dbReference>
<feature type="binding site" evidence="15">
    <location>
        <begin position="29"/>
        <end position="36"/>
    </location>
    <ligand>
        <name>ATP</name>
        <dbReference type="ChEBI" id="CHEBI:30616"/>
    </ligand>
</feature>
<evidence type="ECO:0000256" key="13">
    <source>
        <dbReference type="ARBA" id="ARBA00034923"/>
    </source>
</evidence>
<dbReference type="AlphaFoldDB" id="A0A2A5WG87"/>
<evidence type="ECO:0000256" key="5">
    <source>
        <dbReference type="ARBA" id="ARBA00022806"/>
    </source>
</evidence>
<dbReference type="EMBL" id="NTJZ01000001">
    <property type="protein sequence ID" value="PDH35288.1"/>
    <property type="molecule type" value="Genomic_DNA"/>
</dbReference>
<reference evidence="18 19" key="1">
    <citation type="submission" date="2017-08" db="EMBL/GenBank/DDBJ databases">
        <title>Fine stratification of microbial communities through a metagenomic profile of the photic zone.</title>
        <authorList>
            <person name="Haro-Moreno J.M."/>
            <person name="Lopez-Perez M."/>
            <person name="De La Torre J."/>
            <person name="Picazo A."/>
            <person name="Camacho A."/>
            <person name="Rodriguez-Valera F."/>
        </authorList>
    </citation>
    <scope>NUCLEOTIDE SEQUENCE [LARGE SCALE GENOMIC DNA]</scope>
    <source>
        <strain evidence="18">MED-G28</strain>
    </source>
</reference>
<comment type="caution">
    <text evidence="18">The sequence shown here is derived from an EMBL/GenBank/DDBJ whole genome shotgun (WGS) entry which is preliminary data.</text>
</comment>
<keyword evidence="2 15" id="KW-0547">Nucleotide-binding</keyword>
<evidence type="ECO:0000259" key="17">
    <source>
        <dbReference type="PROSITE" id="PS51217"/>
    </source>
</evidence>
<evidence type="ECO:0000256" key="4">
    <source>
        <dbReference type="ARBA" id="ARBA00022801"/>
    </source>
</evidence>
<comment type="catalytic activity">
    <reaction evidence="11">
        <text>Couples ATP hydrolysis with the unwinding of duplex DNA by translocating in the 3'-5' direction.</text>
        <dbReference type="EC" id="5.6.2.4"/>
    </reaction>
</comment>
<dbReference type="InterPro" id="IPR027417">
    <property type="entry name" value="P-loop_NTPase"/>
</dbReference>
<keyword evidence="1" id="KW-0540">Nuclease</keyword>
<feature type="domain" description="UvrD-like helicase ATP-binding" evidence="16">
    <location>
        <begin position="8"/>
        <end position="506"/>
    </location>
</feature>
<keyword evidence="3" id="KW-0227">DNA damage</keyword>
<protein>
    <recommendedName>
        <fullName evidence="12">DNA 3'-5' helicase</fullName>
        <ecNumber evidence="12">5.6.2.4</ecNumber>
    </recommendedName>
    <alternativeName>
        <fullName evidence="13">DNA 3'-5' helicase II</fullName>
    </alternativeName>
</protein>
<sequence length="1158" mass="131584">MGVQTNITPADQLERDQALNIKKSFIVQAPAGSGKTGLLTLRFLRLLSVCEQPEQILAITFTRKAASEMRDRIINTLWWAAEYIGNSTSIKNNYDALRLKIAKAVLSRDQELKWQLLNNPSRLRVQTIDSFCFYLANRLPVLSQIGGNPNVSTDVELCFRDAIANTLLHLESDSALSSDVERVLSQLDNDIARIERLLIGLLQSRDQWLPYTLELGNSSDEAKNYLQSCLNELIVESIDEAREALKPYSDDLIELVNFSVMNLQQNKPSNYPNFISLDSLPESTFHALSDWQFIIELLTTKKGTWRRVVNKNIGFPTGDETDSDHQALCKLHKQQFAKLNQSLVSNDDLLESISFLRLLPDSPLDDNQWSFLTALTRVLVHLSGELLFSFRKYRKVDHTETGAAARSSLGTEENPTDITLALDHKINHILVDEFQDTSKLQLEILQQITSGWEPGDHRSLFLVGDAMQSCYGFRNANVGIYLNVQKHGLPQVSLQKLQLSANFRSDSGVVDWINRHFSTAFPAQVNISRGAVPYTSSEAVKPEYLSTAITTEIICYNEEDRSIANNEEARKIIDHIKALKNNAPSESIAILVRNRAHLNAVIPALTEHNIEWQSTDIDRMQALQSIEDLLSLTKALLNPADRLSWLALLRAPWLGLRTSDLLVIAKKANEKSIWDSLQHLDHLVSLSKDARERLPHFIEAIGYGMQYRYRISLRVLIETTWCLLRGAATLASEREITSARHYFDLLNEHEVAGGLGNITQFQEQVFSAFIPPSIQHKRSTKGTPIQLLTMHKAKGLEFDHIITPGLAKLTRSDNNPLLEWHERINSQGQARLFMAALTETGEEEDKLYSLLRHEKNYKAFLENTRLLYIAITRARRSAKLFATVGVNKKQELQIPSSSLLSRIWPEIQSEAHKRINSLQVHSADLLASKCNSKDNSARLGVPLPTLITRFTKSPAFEPKERLQLRQQLPNAETDLTLIQESSQKEGILNAAIGSLIHSVLEDYSNSKDKEKFLSNLDTQKAYWKLLLRHRVTSKLELTESLTFIEQTLEKLLQDNGLKWIFSHDYTECHSEYPITSISQGKIHEHIIDRTLVDNNGVRWIIDYKTGIPVNEEEADFIIKQKIAHESQLYRYRSLFAELENRKTKTAILFTSIQKLIEV</sequence>
<dbReference type="PROSITE" id="PS51198">
    <property type="entry name" value="UVRD_HELICASE_ATP_BIND"/>
    <property type="match status" value="1"/>
</dbReference>
<keyword evidence="10" id="KW-0413">Isomerase</keyword>
<dbReference type="InterPro" id="IPR014017">
    <property type="entry name" value="DNA_helicase_UvrD-like_C"/>
</dbReference>
<gene>
    <name evidence="18" type="ORF">CNF02_00785</name>
</gene>
<dbReference type="GO" id="GO:0043138">
    <property type="term" value="F:3'-5' DNA helicase activity"/>
    <property type="evidence" value="ECO:0007669"/>
    <property type="project" value="UniProtKB-EC"/>
</dbReference>
<dbReference type="EC" id="5.6.2.4" evidence="12"/>
<evidence type="ECO:0000256" key="14">
    <source>
        <dbReference type="ARBA" id="ARBA00048988"/>
    </source>
</evidence>
<dbReference type="PANTHER" id="PTHR11070:SF2">
    <property type="entry name" value="ATP-DEPENDENT DNA HELICASE SRS2"/>
    <property type="match status" value="1"/>
</dbReference>
<dbReference type="InterPro" id="IPR038726">
    <property type="entry name" value="PDDEXK_AddAB-type"/>
</dbReference>
<dbReference type="GO" id="GO:0005524">
    <property type="term" value="F:ATP binding"/>
    <property type="evidence" value="ECO:0007669"/>
    <property type="project" value="UniProtKB-UniRule"/>
</dbReference>
<dbReference type="GO" id="GO:0000725">
    <property type="term" value="P:recombinational repair"/>
    <property type="evidence" value="ECO:0007669"/>
    <property type="project" value="TreeGrafter"/>
</dbReference>
<evidence type="ECO:0000256" key="1">
    <source>
        <dbReference type="ARBA" id="ARBA00022722"/>
    </source>
</evidence>
<keyword evidence="6" id="KW-0269">Exonuclease</keyword>
<dbReference type="GO" id="GO:0003677">
    <property type="term" value="F:DNA binding"/>
    <property type="evidence" value="ECO:0007669"/>
    <property type="project" value="UniProtKB-KW"/>
</dbReference>
<evidence type="ECO:0000256" key="11">
    <source>
        <dbReference type="ARBA" id="ARBA00034617"/>
    </source>
</evidence>
<dbReference type="PROSITE" id="PS51217">
    <property type="entry name" value="UVRD_HELICASE_CTER"/>
    <property type="match status" value="1"/>
</dbReference>
<dbReference type="PANTHER" id="PTHR11070">
    <property type="entry name" value="UVRD / RECB / PCRA DNA HELICASE FAMILY MEMBER"/>
    <property type="match status" value="1"/>
</dbReference>
<dbReference type="Pfam" id="PF00580">
    <property type="entry name" value="UvrD-helicase"/>
    <property type="match status" value="1"/>
</dbReference>
<keyword evidence="4 15" id="KW-0378">Hydrolase</keyword>
<evidence type="ECO:0000313" key="18">
    <source>
        <dbReference type="EMBL" id="PDH35288.1"/>
    </source>
</evidence>
<dbReference type="GO" id="GO:0004527">
    <property type="term" value="F:exonuclease activity"/>
    <property type="evidence" value="ECO:0007669"/>
    <property type="project" value="UniProtKB-KW"/>
</dbReference>
<dbReference type="SUPFAM" id="SSF52540">
    <property type="entry name" value="P-loop containing nucleoside triphosphate hydrolases"/>
    <property type="match status" value="1"/>
</dbReference>
<dbReference type="GO" id="GO:0005829">
    <property type="term" value="C:cytosol"/>
    <property type="evidence" value="ECO:0007669"/>
    <property type="project" value="TreeGrafter"/>
</dbReference>
<evidence type="ECO:0000256" key="6">
    <source>
        <dbReference type="ARBA" id="ARBA00022839"/>
    </source>
</evidence>
<dbReference type="InterPro" id="IPR011604">
    <property type="entry name" value="PDDEXK-like_dom_sf"/>
</dbReference>
<evidence type="ECO:0000256" key="10">
    <source>
        <dbReference type="ARBA" id="ARBA00023235"/>
    </source>
</evidence>
<feature type="domain" description="UvrD-like helicase C-terminal" evidence="17">
    <location>
        <begin position="522"/>
        <end position="795"/>
    </location>
</feature>
<evidence type="ECO:0000256" key="3">
    <source>
        <dbReference type="ARBA" id="ARBA00022763"/>
    </source>
</evidence>
<evidence type="ECO:0000259" key="16">
    <source>
        <dbReference type="PROSITE" id="PS51198"/>
    </source>
</evidence>
<keyword evidence="5 15" id="KW-0347">Helicase</keyword>
<proteinExistence type="predicted"/>
<dbReference type="Proteomes" id="UP000219329">
    <property type="component" value="Unassembled WGS sequence"/>
</dbReference>
<keyword evidence="8" id="KW-0238">DNA-binding</keyword>
<evidence type="ECO:0000256" key="7">
    <source>
        <dbReference type="ARBA" id="ARBA00022840"/>
    </source>
</evidence>
<organism evidence="18 19">
    <name type="scientific">OM182 bacterium MED-G28</name>
    <dbReference type="NCBI Taxonomy" id="1986256"/>
    <lineage>
        <taxon>Bacteria</taxon>
        <taxon>Pseudomonadati</taxon>
        <taxon>Pseudomonadota</taxon>
        <taxon>Gammaproteobacteria</taxon>
        <taxon>OMG group</taxon>
        <taxon>OM182 clade</taxon>
    </lineage>
</organism>
<evidence type="ECO:0000256" key="12">
    <source>
        <dbReference type="ARBA" id="ARBA00034808"/>
    </source>
</evidence>
<dbReference type="Gene3D" id="3.40.50.300">
    <property type="entry name" value="P-loop containing nucleotide triphosphate hydrolases"/>
    <property type="match status" value="4"/>
</dbReference>